<evidence type="ECO:0000313" key="2">
    <source>
        <dbReference type="EnsemblPlants" id="TuG1812G0100001658.01.T01"/>
    </source>
</evidence>
<accession>A0A8R7JZV7</accession>
<dbReference type="Proteomes" id="UP000015106">
    <property type="component" value="Chromosome 1"/>
</dbReference>
<keyword evidence="3" id="KW-1185">Reference proteome</keyword>
<reference evidence="2" key="2">
    <citation type="submission" date="2018-03" db="EMBL/GenBank/DDBJ databases">
        <title>The Triticum urartu genome reveals the dynamic nature of wheat genome evolution.</title>
        <authorList>
            <person name="Ling H."/>
            <person name="Ma B."/>
            <person name="Shi X."/>
            <person name="Liu H."/>
            <person name="Dong L."/>
            <person name="Sun H."/>
            <person name="Cao Y."/>
            <person name="Gao Q."/>
            <person name="Zheng S."/>
            <person name="Li Y."/>
            <person name="Yu Y."/>
            <person name="Du H."/>
            <person name="Qi M."/>
            <person name="Li Y."/>
            <person name="Yu H."/>
            <person name="Cui Y."/>
            <person name="Wang N."/>
            <person name="Chen C."/>
            <person name="Wu H."/>
            <person name="Zhao Y."/>
            <person name="Zhang J."/>
            <person name="Li Y."/>
            <person name="Zhou W."/>
            <person name="Zhang B."/>
            <person name="Hu W."/>
            <person name="Eijk M."/>
            <person name="Tang J."/>
            <person name="Witsenboer H."/>
            <person name="Zhao S."/>
            <person name="Li Z."/>
            <person name="Zhang A."/>
            <person name="Wang D."/>
            <person name="Liang C."/>
        </authorList>
    </citation>
    <scope>NUCLEOTIDE SEQUENCE [LARGE SCALE GENOMIC DNA]</scope>
    <source>
        <strain evidence="2">cv. G1812</strain>
    </source>
</reference>
<evidence type="ECO:0000256" key="1">
    <source>
        <dbReference type="SAM" id="MobiDB-lite"/>
    </source>
</evidence>
<feature type="region of interest" description="Disordered" evidence="1">
    <location>
        <begin position="72"/>
        <end position="101"/>
    </location>
</feature>
<dbReference type="Gramene" id="TuG1812G0100001658.01.T02">
    <property type="protein sequence ID" value="TuG1812G0100001658.01.T02"/>
    <property type="gene ID" value="TuG1812G0100001658.01"/>
</dbReference>
<name>A0A8R7JZV7_TRIUA</name>
<dbReference type="EnsemblPlants" id="TuG1812G0100001659.01.T01">
    <property type="protein sequence ID" value="TuG1812G0100001659.01.T01"/>
    <property type="gene ID" value="TuG1812G0100001659.01"/>
</dbReference>
<protein>
    <submittedName>
        <fullName evidence="2">Uncharacterized protein</fullName>
    </submittedName>
</protein>
<feature type="region of interest" description="Disordered" evidence="1">
    <location>
        <begin position="1"/>
        <end position="48"/>
    </location>
</feature>
<dbReference type="Gramene" id="TuG1812G0100001659.01.T02">
    <property type="protein sequence ID" value="TuG1812G0100001659.01.T02"/>
    <property type="gene ID" value="TuG1812G0100001659.01"/>
</dbReference>
<proteinExistence type="predicted"/>
<reference evidence="2" key="3">
    <citation type="submission" date="2022-06" db="UniProtKB">
        <authorList>
            <consortium name="EnsemblPlants"/>
        </authorList>
    </citation>
    <scope>IDENTIFICATION</scope>
</reference>
<organism evidence="2 3">
    <name type="scientific">Triticum urartu</name>
    <name type="common">Red wild einkorn</name>
    <name type="synonym">Crithodium urartu</name>
    <dbReference type="NCBI Taxonomy" id="4572"/>
    <lineage>
        <taxon>Eukaryota</taxon>
        <taxon>Viridiplantae</taxon>
        <taxon>Streptophyta</taxon>
        <taxon>Embryophyta</taxon>
        <taxon>Tracheophyta</taxon>
        <taxon>Spermatophyta</taxon>
        <taxon>Magnoliopsida</taxon>
        <taxon>Liliopsida</taxon>
        <taxon>Poales</taxon>
        <taxon>Poaceae</taxon>
        <taxon>BOP clade</taxon>
        <taxon>Pooideae</taxon>
        <taxon>Triticodae</taxon>
        <taxon>Triticeae</taxon>
        <taxon>Triticinae</taxon>
        <taxon>Triticum</taxon>
    </lineage>
</organism>
<dbReference type="AlphaFoldDB" id="A0A8R7JZV7"/>
<evidence type="ECO:0000313" key="3">
    <source>
        <dbReference type="Proteomes" id="UP000015106"/>
    </source>
</evidence>
<feature type="compositionally biased region" description="Low complexity" evidence="1">
    <location>
        <begin position="27"/>
        <end position="46"/>
    </location>
</feature>
<dbReference type="Gramene" id="TuG1812G0100001659.01.T01">
    <property type="protein sequence ID" value="TuG1812G0100001659.01.T01"/>
    <property type="gene ID" value="TuG1812G0100001659.01"/>
</dbReference>
<reference evidence="3" key="1">
    <citation type="journal article" date="2013" name="Nature">
        <title>Draft genome of the wheat A-genome progenitor Triticum urartu.</title>
        <authorList>
            <person name="Ling H.Q."/>
            <person name="Zhao S."/>
            <person name="Liu D."/>
            <person name="Wang J."/>
            <person name="Sun H."/>
            <person name="Zhang C."/>
            <person name="Fan H."/>
            <person name="Li D."/>
            <person name="Dong L."/>
            <person name="Tao Y."/>
            <person name="Gao C."/>
            <person name="Wu H."/>
            <person name="Li Y."/>
            <person name="Cui Y."/>
            <person name="Guo X."/>
            <person name="Zheng S."/>
            <person name="Wang B."/>
            <person name="Yu K."/>
            <person name="Liang Q."/>
            <person name="Yang W."/>
            <person name="Lou X."/>
            <person name="Chen J."/>
            <person name="Feng M."/>
            <person name="Jian J."/>
            <person name="Zhang X."/>
            <person name="Luo G."/>
            <person name="Jiang Y."/>
            <person name="Liu J."/>
            <person name="Wang Z."/>
            <person name="Sha Y."/>
            <person name="Zhang B."/>
            <person name="Wu H."/>
            <person name="Tang D."/>
            <person name="Shen Q."/>
            <person name="Xue P."/>
            <person name="Zou S."/>
            <person name="Wang X."/>
            <person name="Liu X."/>
            <person name="Wang F."/>
            <person name="Yang Y."/>
            <person name="An X."/>
            <person name="Dong Z."/>
            <person name="Zhang K."/>
            <person name="Zhang X."/>
            <person name="Luo M.C."/>
            <person name="Dvorak J."/>
            <person name="Tong Y."/>
            <person name="Wang J."/>
            <person name="Yang H."/>
            <person name="Li Z."/>
            <person name="Wang D."/>
            <person name="Zhang A."/>
            <person name="Wang J."/>
        </authorList>
    </citation>
    <scope>NUCLEOTIDE SEQUENCE</scope>
    <source>
        <strain evidence="3">cv. G1812</strain>
    </source>
</reference>
<dbReference type="EnsemblPlants" id="TuG1812G0100001659.01.T02">
    <property type="protein sequence ID" value="TuG1812G0100001659.01.T02"/>
    <property type="gene ID" value="TuG1812G0100001659.01"/>
</dbReference>
<dbReference type="EnsemblPlants" id="TuG1812G0100001658.01.T02">
    <property type="protein sequence ID" value="TuG1812G0100001658.01.T02"/>
    <property type="gene ID" value="TuG1812G0100001658.01"/>
</dbReference>
<dbReference type="Gramene" id="TuG1812G0100001658.01.T01">
    <property type="protein sequence ID" value="TuG1812G0100001658.01.T01"/>
    <property type="gene ID" value="TuG1812G0100001658.01"/>
</dbReference>
<dbReference type="EnsemblPlants" id="TuG1812G0100001658.01.T01">
    <property type="protein sequence ID" value="TuG1812G0100001658.01.T01"/>
    <property type="gene ID" value="TuG1812G0100001658.01"/>
</dbReference>
<sequence length="173" mass="18514">MCPHTPTGNEAPRMSGRIPLPQTGGEATPRSASPSPASSYTPPRRSLAGLMHPVAGTFASCLTRSLLIQQQQQKEEAAAPAAPCRFQPTTTPSAHAPLGDPLQFNSLAAQYREDSLEALPQILPPQPCLQGSCGRRREALSNGCDALPHCRFPSRSSSTGALLNFKRMSKQHF</sequence>